<reference evidence="1 2" key="1">
    <citation type="submission" date="2018-11" db="EMBL/GenBank/DDBJ databases">
        <title>Genome sequence and assembly of Colletotrichum sidae.</title>
        <authorList>
            <person name="Gan P."/>
            <person name="Shirasu K."/>
        </authorList>
    </citation>
    <scope>NUCLEOTIDE SEQUENCE [LARGE SCALE GENOMIC DNA]</scope>
    <source>
        <strain evidence="1 2">CBS 518.97</strain>
    </source>
</reference>
<dbReference type="Proteomes" id="UP000295604">
    <property type="component" value="Unassembled WGS sequence"/>
</dbReference>
<dbReference type="AlphaFoldDB" id="A0A4R8THQ7"/>
<gene>
    <name evidence="1" type="ORF">C8034_v012073</name>
</gene>
<protein>
    <submittedName>
        <fullName evidence="1">Uncharacterized protein</fullName>
    </submittedName>
</protein>
<organism evidence="1 2">
    <name type="scientific">Colletotrichum sidae</name>
    <dbReference type="NCBI Taxonomy" id="1347389"/>
    <lineage>
        <taxon>Eukaryota</taxon>
        <taxon>Fungi</taxon>
        <taxon>Dikarya</taxon>
        <taxon>Ascomycota</taxon>
        <taxon>Pezizomycotina</taxon>
        <taxon>Sordariomycetes</taxon>
        <taxon>Hypocreomycetidae</taxon>
        <taxon>Glomerellales</taxon>
        <taxon>Glomerellaceae</taxon>
        <taxon>Colletotrichum</taxon>
        <taxon>Colletotrichum orbiculare species complex</taxon>
    </lineage>
</organism>
<keyword evidence="2" id="KW-1185">Reference proteome</keyword>
<proteinExistence type="predicted"/>
<evidence type="ECO:0000313" key="1">
    <source>
        <dbReference type="EMBL" id="TEA17926.1"/>
    </source>
</evidence>
<comment type="caution">
    <text evidence="1">The sequence shown here is derived from an EMBL/GenBank/DDBJ whole genome shotgun (WGS) entry which is preliminary data.</text>
</comment>
<name>A0A4R8THQ7_9PEZI</name>
<accession>A0A4R8THQ7</accession>
<dbReference type="EMBL" id="QAPF01000076">
    <property type="protein sequence ID" value="TEA17926.1"/>
    <property type="molecule type" value="Genomic_DNA"/>
</dbReference>
<evidence type="ECO:0000313" key="2">
    <source>
        <dbReference type="Proteomes" id="UP000295604"/>
    </source>
</evidence>
<sequence>MRANAPANDTKATNKTTVATICRESGLWKAVRLLTLSLPDDAVVDVDARHCNMGLLLGKIKPPCRYRRTLISSSILRQSRHPARLRNGMWLLRATRSGGVPLTLKSLQGISGLPVWRCRRPPQCRRDSIAASASPRITSDEATNALEADYAQVFLSSLLE</sequence>